<reference evidence="7 8" key="1">
    <citation type="journal article" date="2019" name="Int. J. Syst. Evol. Microbiol.">
        <title>The Global Catalogue of Microorganisms (GCM) 10K type strain sequencing project: providing services to taxonomists for standard genome sequencing and annotation.</title>
        <authorList>
            <consortium name="The Broad Institute Genomics Platform"/>
            <consortium name="The Broad Institute Genome Sequencing Center for Infectious Disease"/>
            <person name="Wu L."/>
            <person name="Ma J."/>
        </authorList>
    </citation>
    <scope>NUCLEOTIDE SEQUENCE [LARGE SCALE GENOMIC DNA]</scope>
    <source>
        <strain evidence="7 8">CGMCC 1.3240</strain>
    </source>
</reference>
<keyword evidence="3 6" id="KW-1133">Transmembrane helix</keyword>
<evidence type="ECO:0000256" key="2">
    <source>
        <dbReference type="ARBA" id="ARBA00022692"/>
    </source>
</evidence>
<dbReference type="Pfam" id="PF01226">
    <property type="entry name" value="Form_Nir_trans"/>
    <property type="match status" value="1"/>
</dbReference>
<feature type="region of interest" description="Disordered" evidence="5">
    <location>
        <begin position="1"/>
        <end position="66"/>
    </location>
</feature>
<comment type="subcellular location">
    <subcellularLocation>
        <location evidence="1">Membrane</location>
        <topology evidence="1">Multi-pass membrane protein</topology>
    </subcellularLocation>
</comment>
<protein>
    <submittedName>
        <fullName evidence="7">Formate/nitrite transporter family protein</fullName>
    </submittedName>
</protein>
<evidence type="ECO:0000256" key="3">
    <source>
        <dbReference type="ARBA" id="ARBA00022989"/>
    </source>
</evidence>
<keyword evidence="2 6" id="KW-0812">Transmembrane</keyword>
<keyword evidence="4 6" id="KW-0472">Membrane</keyword>
<evidence type="ECO:0000256" key="4">
    <source>
        <dbReference type="ARBA" id="ARBA00023136"/>
    </source>
</evidence>
<accession>A0ABD5V9E7</accession>
<comment type="caution">
    <text evidence="7">The sequence shown here is derived from an EMBL/GenBank/DDBJ whole genome shotgun (WGS) entry which is preliminary data.</text>
</comment>
<evidence type="ECO:0000256" key="5">
    <source>
        <dbReference type="SAM" id="MobiDB-lite"/>
    </source>
</evidence>
<organism evidence="7 8">
    <name type="scientific">Halalkalicoccus tibetensis</name>
    <dbReference type="NCBI Taxonomy" id="175632"/>
    <lineage>
        <taxon>Archaea</taxon>
        <taxon>Methanobacteriati</taxon>
        <taxon>Methanobacteriota</taxon>
        <taxon>Stenosarchaea group</taxon>
        <taxon>Halobacteria</taxon>
        <taxon>Halobacteriales</taxon>
        <taxon>Halococcaceae</taxon>
        <taxon>Halalkalicoccus</taxon>
    </lineage>
</organism>
<feature type="compositionally biased region" description="Acidic residues" evidence="5">
    <location>
        <begin position="1"/>
        <end position="13"/>
    </location>
</feature>
<dbReference type="InterPro" id="IPR023271">
    <property type="entry name" value="Aquaporin-like"/>
</dbReference>
<dbReference type="RefSeq" id="WP_340605337.1">
    <property type="nucleotide sequence ID" value="NZ_JBBMXV010000005.1"/>
</dbReference>
<evidence type="ECO:0000256" key="1">
    <source>
        <dbReference type="ARBA" id="ARBA00004141"/>
    </source>
</evidence>
<dbReference type="AlphaFoldDB" id="A0ABD5V9E7"/>
<keyword evidence="8" id="KW-1185">Reference proteome</keyword>
<dbReference type="Proteomes" id="UP001596312">
    <property type="component" value="Unassembled WGS sequence"/>
</dbReference>
<dbReference type="EMBL" id="JBHSXQ010000005">
    <property type="protein sequence ID" value="MFC6906760.1"/>
    <property type="molecule type" value="Genomic_DNA"/>
</dbReference>
<dbReference type="GO" id="GO:0016020">
    <property type="term" value="C:membrane"/>
    <property type="evidence" value="ECO:0007669"/>
    <property type="project" value="UniProtKB-SubCell"/>
</dbReference>
<feature type="transmembrane region" description="Helical" evidence="6">
    <location>
        <begin position="125"/>
        <end position="145"/>
    </location>
</feature>
<gene>
    <name evidence="7" type="ORF">ACFQGH_16320</name>
</gene>
<feature type="transmembrane region" description="Helical" evidence="6">
    <location>
        <begin position="173"/>
        <end position="194"/>
    </location>
</feature>
<evidence type="ECO:0000256" key="6">
    <source>
        <dbReference type="SAM" id="Phobius"/>
    </source>
</evidence>
<feature type="compositionally biased region" description="Basic and acidic residues" evidence="5">
    <location>
        <begin position="14"/>
        <end position="24"/>
    </location>
</feature>
<evidence type="ECO:0000313" key="8">
    <source>
        <dbReference type="Proteomes" id="UP001596312"/>
    </source>
</evidence>
<sequence length="196" mass="21152">MSQDNEPVDNETEESVREAVEHSRSGAPATGAAIRDRSLPTRSTSALSRAQPRRPTSLPASSCSADSPQVCHCAHLHGPRRVHGPVRQRRGTRRRTPYQLYTENTLPPVALVLERLASVPRLLRIWIVVFLANAVGAGIGAYVLANTGVLSLGAVEAASTFGTEDLETSWWDLFYQGVFAAFIVAGVLGGECFVTQ</sequence>
<dbReference type="Gene3D" id="1.20.1080.10">
    <property type="entry name" value="Glycerol uptake facilitator protein"/>
    <property type="match status" value="1"/>
</dbReference>
<name>A0ABD5V9E7_9EURY</name>
<proteinExistence type="predicted"/>
<evidence type="ECO:0000313" key="7">
    <source>
        <dbReference type="EMBL" id="MFC6906760.1"/>
    </source>
</evidence>
<dbReference type="InterPro" id="IPR000292">
    <property type="entry name" value="For/NO2_transpt"/>
</dbReference>